<sequence length="646" mass="68453">MDGVAVTGAVKAMASGPCLSRLSCVSYRVPDFSPPLSSPPPTDFAVLPRTSSMDADLERRSTPLPWEAEASGSGQSLLPLLEAREQQEVGKDSSNLNSRAPNVVLCLVFLEVAAFYGVYLNLVVYLQDVLHGDSASNAAAVSLWAGASYLMPVIGAAIADSYWGKYKTVLVGLSISLAGMVVVTTSATLPSLRPPPCEHGACCAPATLTQRLVFFAGIYLCAVGTGGAKAIIVSFGAEQFDDDDSGKSAAEREWKASYFSWYYGVGNLAVVTSGTLLVWVEEEVSWGIGYGVCAALVAAAVAGLAATAPVYRIVPPVGSPLKGACQVLVALAHKANVRVPDDAAELYEEVRAKTPLLEEVRAKAPLIEPAREQLEHTDQFRFLDKAAVVTGADLEDASPWRLCTVTQVEELKILLRLIPIWLTSAVYFVANSQAQTTFVQQGAMTDSRIAGGAFSVPAASLTSIQTVFVVASIALYTRGVAAAARRFLGRAEALTPLQLMGFGHGAVAAAVALAACAEARRLASVRAGAAPMGIAWLLPQYVVMAVSDASLSVGQLEFFYDQAPETMRGASTAFYFLSDSIGNLLSSQLVTLVSSVTAAGGRKGWFPPDMDDGHLDYYFLLLVGITALNFALFVYLAKNYMPKRIR</sequence>
<dbReference type="EMBL" id="CM009755">
    <property type="protein sequence ID" value="PUZ48708.1"/>
    <property type="molecule type" value="Genomic_DNA"/>
</dbReference>
<feature type="transmembrane region" description="Helical" evidence="6">
    <location>
        <begin position="497"/>
        <end position="517"/>
    </location>
</feature>
<dbReference type="SUPFAM" id="SSF103473">
    <property type="entry name" value="MFS general substrate transporter"/>
    <property type="match status" value="1"/>
</dbReference>
<name>A0A2T7CZE3_9POAL</name>
<gene>
    <name evidence="7" type="ORF">GQ55_7G268200</name>
</gene>
<evidence type="ECO:0000256" key="2">
    <source>
        <dbReference type="ARBA" id="ARBA00005982"/>
    </source>
</evidence>
<dbReference type="Proteomes" id="UP000244336">
    <property type="component" value="Chromosome 7"/>
</dbReference>
<comment type="subcellular location">
    <subcellularLocation>
        <location evidence="1">Membrane</location>
        <topology evidence="1">Multi-pass membrane protein</topology>
    </subcellularLocation>
</comment>
<feature type="transmembrane region" description="Helical" evidence="6">
    <location>
        <begin position="258"/>
        <end position="280"/>
    </location>
</feature>
<dbReference type="GO" id="GO:0022857">
    <property type="term" value="F:transmembrane transporter activity"/>
    <property type="evidence" value="ECO:0007669"/>
    <property type="project" value="InterPro"/>
</dbReference>
<proteinExistence type="inferred from homology"/>
<dbReference type="PANTHER" id="PTHR11654">
    <property type="entry name" value="OLIGOPEPTIDE TRANSPORTER-RELATED"/>
    <property type="match status" value="1"/>
</dbReference>
<dbReference type="InterPro" id="IPR000109">
    <property type="entry name" value="POT_fam"/>
</dbReference>
<comment type="similarity">
    <text evidence="2">Belongs to the major facilitator superfamily. Proton-dependent oligopeptide transporter (POT/PTR) (TC 2.A.17) family.</text>
</comment>
<evidence type="ECO:0000313" key="7">
    <source>
        <dbReference type="EMBL" id="PUZ48708.1"/>
    </source>
</evidence>
<reference evidence="7 8" key="1">
    <citation type="submission" date="2018-04" db="EMBL/GenBank/DDBJ databases">
        <title>WGS assembly of Panicum hallii var. hallii HAL2.</title>
        <authorList>
            <person name="Lovell J."/>
            <person name="Jenkins J."/>
            <person name="Lowry D."/>
            <person name="Mamidi S."/>
            <person name="Sreedasyam A."/>
            <person name="Weng X."/>
            <person name="Barry K."/>
            <person name="Bonette J."/>
            <person name="Campitelli B."/>
            <person name="Daum C."/>
            <person name="Gordon S."/>
            <person name="Gould B."/>
            <person name="Lipzen A."/>
            <person name="MacQueen A."/>
            <person name="Palacio-Mejia J."/>
            <person name="Plott C."/>
            <person name="Shakirov E."/>
            <person name="Shu S."/>
            <person name="Yoshinaga Y."/>
            <person name="Zane M."/>
            <person name="Rokhsar D."/>
            <person name="Grimwood J."/>
            <person name="Schmutz J."/>
            <person name="Juenger T."/>
        </authorList>
    </citation>
    <scope>NUCLEOTIDE SEQUENCE [LARGE SCALE GENOMIC DNA]</scope>
    <source>
        <strain evidence="8">cv. HAL2</strain>
    </source>
</reference>
<keyword evidence="4 6" id="KW-1133">Transmembrane helix</keyword>
<feature type="transmembrane region" description="Helical" evidence="6">
    <location>
        <begin position="138"/>
        <end position="158"/>
    </location>
</feature>
<keyword evidence="5 6" id="KW-0472">Membrane</keyword>
<dbReference type="GO" id="GO:0016020">
    <property type="term" value="C:membrane"/>
    <property type="evidence" value="ECO:0007669"/>
    <property type="project" value="UniProtKB-SubCell"/>
</dbReference>
<feature type="transmembrane region" description="Helical" evidence="6">
    <location>
        <begin position="103"/>
        <end position="126"/>
    </location>
</feature>
<keyword evidence="3 6" id="KW-0812">Transmembrane</keyword>
<feature type="transmembrane region" description="Helical" evidence="6">
    <location>
        <begin position="212"/>
        <end position="237"/>
    </location>
</feature>
<feature type="transmembrane region" description="Helical" evidence="6">
    <location>
        <begin position="454"/>
        <end position="477"/>
    </location>
</feature>
<dbReference type="Gramene" id="PUZ48708">
    <property type="protein sequence ID" value="PUZ48708"/>
    <property type="gene ID" value="GQ55_7G268200"/>
</dbReference>
<evidence type="ECO:0008006" key="9">
    <source>
        <dbReference type="Google" id="ProtNLM"/>
    </source>
</evidence>
<protein>
    <recommendedName>
        <fullName evidence="9">Major facilitator superfamily (MFS) profile domain-containing protein</fullName>
    </recommendedName>
</protein>
<evidence type="ECO:0000256" key="4">
    <source>
        <dbReference type="ARBA" id="ARBA00022989"/>
    </source>
</evidence>
<dbReference type="Pfam" id="PF00854">
    <property type="entry name" value="PTR2"/>
    <property type="match status" value="1"/>
</dbReference>
<feature type="transmembrane region" description="Helical" evidence="6">
    <location>
        <begin position="617"/>
        <end position="637"/>
    </location>
</feature>
<evidence type="ECO:0000313" key="8">
    <source>
        <dbReference type="Proteomes" id="UP000244336"/>
    </source>
</evidence>
<evidence type="ECO:0000256" key="5">
    <source>
        <dbReference type="ARBA" id="ARBA00023136"/>
    </source>
</evidence>
<evidence type="ECO:0000256" key="1">
    <source>
        <dbReference type="ARBA" id="ARBA00004141"/>
    </source>
</evidence>
<evidence type="ECO:0000256" key="6">
    <source>
        <dbReference type="SAM" id="Phobius"/>
    </source>
</evidence>
<keyword evidence="8" id="KW-1185">Reference proteome</keyword>
<organism evidence="7 8">
    <name type="scientific">Panicum hallii var. hallii</name>
    <dbReference type="NCBI Taxonomy" id="1504633"/>
    <lineage>
        <taxon>Eukaryota</taxon>
        <taxon>Viridiplantae</taxon>
        <taxon>Streptophyta</taxon>
        <taxon>Embryophyta</taxon>
        <taxon>Tracheophyta</taxon>
        <taxon>Spermatophyta</taxon>
        <taxon>Magnoliopsida</taxon>
        <taxon>Liliopsida</taxon>
        <taxon>Poales</taxon>
        <taxon>Poaceae</taxon>
        <taxon>PACMAD clade</taxon>
        <taxon>Panicoideae</taxon>
        <taxon>Panicodae</taxon>
        <taxon>Paniceae</taxon>
        <taxon>Panicinae</taxon>
        <taxon>Panicum</taxon>
        <taxon>Panicum sect. Panicum</taxon>
    </lineage>
</organism>
<feature type="transmembrane region" description="Helical" evidence="6">
    <location>
        <begin position="286"/>
        <end position="311"/>
    </location>
</feature>
<evidence type="ECO:0000256" key="3">
    <source>
        <dbReference type="ARBA" id="ARBA00022692"/>
    </source>
</evidence>
<dbReference type="Gene3D" id="1.20.1250.20">
    <property type="entry name" value="MFS general substrate transporter like domains"/>
    <property type="match status" value="1"/>
</dbReference>
<accession>A0A2T7CZE3</accession>
<feature type="transmembrane region" description="Helical" evidence="6">
    <location>
        <begin position="529"/>
        <end position="547"/>
    </location>
</feature>
<feature type="transmembrane region" description="Helical" evidence="6">
    <location>
        <begin position="170"/>
        <end position="192"/>
    </location>
</feature>
<dbReference type="OrthoDB" id="8904098at2759"/>
<dbReference type="InterPro" id="IPR036259">
    <property type="entry name" value="MFS_trans_sf"/>
</dbReference>
<dbReference type="AlphaFoldDB" id="A0A2T7CZE3"/>